<evidence type="ECO:0000313" key="8">
    <source>
        <dbReference type="Proteomes" id="UP000694941"/>
    </source>
</evidence>
<dbReference type="Proteomes" id="UP000694941">
    <property type="component" value="Unplaced"/>
</dbReference>
<evidence type="ECO:0000313" key="9">
    <source>
        <dbReference type="RefSeq" id="XP_022237036.1"/>
    </source>
</evidence>
<dbReference type="InterPro" id="IPR027417">
    <property type="entry name" value="P-loop_NTPase"/>
</dbReference>
<keyword evidence="2" id="KW-1003">Cell membrane</keyword>
<dbReference type="RefSeq" id="XP_022237036.1">
    <property type="nucleotide sequence ID" value="XM_022381328.1"/>
</dbReference>
<dbReference type="Pfam" id="PF24609">
    <property type="entry name" value="IQ_SCN5A_C"/>
    <property type="match status" value="1"/>
</dbReference>
<dbReference type="Pfam" id="PF00612">
    <property type="entry name" value="IQ"/>
    <property type="match status" value="1"/>
</dbReference>
<dbReference type="PANTHER" id="PTHR32295">
    <property type="entry name" value="IQ-DOMAIN 5-RELATED"/>
    <property type="match status" value="1"/>
</dbReference>
<dbReference type="PANTHER" id="PTHR32295:SF6">
    <property type="entry name" value="PROTEIN IQ-DOMAIN 18"/>
    <property type="match status" value="1"/>
</dbReference>
<comment type="similarity">
    <text evidence="4">Belongs to the IQD family.</text>
</comment>
<dbReference type="Gene3D" id="1.20.5.1190">
    <property type="entry name" value="iswi atpase"/>
    <property type="match status" value="1"/>
</dbReference>
<dbReference type="SMART" id="SM00015">
    <property type="entry name" value="IQ"/>
    <property type="match status" value="2"/>
</dbReference>
<comment type="subcellular location">
    <subcellularLocation>
        <location evidence="1">Cell membrane</location>
    </subcellularLocation>
</comment>
<feature type="region of interest" description="Disordered" evidence="6">
    <location>
        <begin position="59"/>
        <end position="78"/>
    </location>
</feature>
<feature type="domain" description="SCN5A-like C-terminal IQ motif" evidence="7">
    <location>
        <begin position="101"/>
        <end position="127"/>
    </location>
</feature>
<feature type="compositionally biased region" description="Basic and acidic residues" evidence="6">
    <location>
        <begin position="1"/>
        <end position="11"/>
    </location>
</feature>
<sequence length="211" mass="24520">TGIHQKQDSFHDTGLLSNDLDEDVTLNCQSGTTEDKEMENAAIKLQANFRGYLTRKNLRENDNFESNPQDHRLDKETQNHSEYDTFQKPYISDQEEIARNEEEENSAVVIQAAFRGHMARREMTKCEVDICTDMLEVMENSKEDFASDEAEDDPTQVLTFEEYIALKQYSVDELSSEEKNLKKDIEKGVEDYKFNDLTEDKEDHATDRMQP</sequence>
<accession>A0ABM1S081</accession>
<evidence type="ECO:0000256" key="5">
    <source>
        <dbReference type="ARBA" id="ARBA00045534"/>
    </source>
</evidence>
<feature type="non-terminal residue" evidence="9">
    <location>
        <position position="1"/>
    </location>
</feature>
<name>A0ABM1S081_LIMPO</name>
<evidence type="ECO:0000256" key="4">
    <source>
        <dbReference type="ARBA" id="ARBA00024341"/>
    </source>
</evidence>
<dbReference type="PROSITE" id="PS50096">
    <property type="entry name" value="IQ"/>
    <property type="match status" value="2"/>
</dbReference>
<dbReference type="CDD" id="cd23767">
    <property type="entry name" value="IQCD"/>
    <property type="match status" value="2"/>
</dbReference>
<feature type="region of interest" description="Disordered" evidence="6">
    <location>
        <begin position="1"/>
        <end position="21"/>
    </location>
</feature>
<keyword evidence="3" id="KW-0472">Membrane</keyword>
<reference evidence="9" key="1">
    <citation type="submission" date="2025-08" db="UniProtKB">
        <authorList>
            <consortium name="RefSeq"/>
        </authorList>
    </citation>
    <scope>IDENTIFICATION</scope>
    <source>
        <tissue evidence="9">Muscle</tissue>
    </source>
</reference>
<proteinExistence type="inferred from homology"/>
<protein>
    <submittedName>
        <fullName evidence="9">Uncharacterized protein LOC111084756</fullName>
    </submittedName>
</protein>
<evidence type="ECO:0000256" key="6">
    <source>
        <dbReference type="SAM" id="MobiDB-lite"/>
    </source>
</evidence>
<dbReference type="Gene3D" id="1.20.5.190">
    <property type="match status" value="1"/>
</dbReference>
<evidence type="ECO:0000256" key="3">
    <source>
        <dbReference type="ARBA" id="ARBA00023136"/>
    </source>
</evidence>
<gene>
    <name evidence="9" type="primary">LOC111084756</name>
</gene>
<feature type="region of interest" description="Disordered" evidence="6">
    <location>
        <begin position="192"/>
        <end position="211"/>
    </location>
</feature>
<comment type="function">
    <text evidence="5">May be involved in cooperative interactions with calmodulins or calmodulin-like proteins. Recruits calmodulin proteins to microtubules, thus being a potential scaffold in cellular signaling and trafficking. May associate with nucleic acids and regulate gene expression at the transcriptional or post-transcriptional level.</text>
</comment>
<dbReference type="InterPro" id="IPR000048">
    <property type="entry name" value="IQ_motif_EF-hand-BS"/>
</dbReference>
<organism evidence="8 9">
    <name type="scientific">Limulus polyphemus</name>
    <name type="common">Atlantic horseshoe crab</name>
    <dbReference type="NCBI Taxonomy" id="6850"/>
    <lineage>
        <taxon>Eukaryota</taxon>
        <taxon>Metazoa</taxon>
        <taxon>Ecdysozoa</taxon>
        <taxon>Arthropoda</taxon>
        <taxon>Chelicerata</taxon>
        <taxon>Merostomata</taxon>
        <taxon>Xiphosura</taxon>
        <taxon>Limulidae</taxon>
        <taxon>Limulus</taxon>
    </lineage>
</organism>
<evidence type="ECO:0000256" key="1">
    <source>
        <dbReference type="ARBA" id="ARBA00004236"/>
    </source>
</evidence>
<dbReference type="SUPFAM" id="SSF52540">
    <property type="entry name" value="P-loop containing nucleoside triphosphate hydrolases"/>
    <property type="match status" value="1"/>
</dbReference>
<evidence type="ECO:0000259" key="7">
    <source>
        <dbReference type="Pfam" id="PF24609"/>
    </source>
</evidence>
<dbReference type="GeneID" id="111084756"/>
<keyword evidence="8" id="KW-1185">Reference proteome</keyword>
<dbReference type="InterPro" id="IPR058542">
    <property type="entry name" value="IQ_SCN5A_C"/>
</dbReference>
<evidence type="ECO:0000256" key="2">
    <source>
        <dbReference type="ARBA" id="ARBA00022475"/>
    </source>
</evidence>